<feature type="transmembrane region" description="Helical" evidence="1">
    <location>
        <begin position="52"/>
        <end position="69"/>
    </location>
</feature>
<dbReference type="Proteomes" id="UP000001916">
    <property type="component" value="Chromosome"/>
</dbReference>
<dbReference type="OrthoDB" id="27555at2"/>
<dbReference type="HOGENOM" id="CLU_171762_0_0_0"/>
<keyword evidence="1" id="KW-0812">Transmembrane</keyword>
<reference evidence="2 3" key="1">
    <citation type="journal article" date="2010" name="Stand. Genomic Sci.">
        <title>Complete genome sequence of Meiothermus silvanus type strain (VI-R2).</title>
        <authorList>
            <person name="Sikorski J."/>
            <person name="Tindall B.J."/>
            <person name="Lowry S."/>
            <person name="Lucas S."/>
            <person name="Nolan M."/>
            <person name="Copeland A."/>
            <person name="Glavina Del Rio T."/>
            <person name="Tice H."/>
            <person name="Cheng J.F."/>
            <person name="Han C."/>
            <person name="Pitluck S."/>
            <person name="Liolios K."/>
            <person name="Ivanova N."/>
            <person name="Mavromatis K."/>
            <person name="Mikhailova N."/>
            <person name="Pati A."/>
            <person name="Goodwin L."/>
            <person name="Chen A."/>
            <person name="Palaniappan K."/>
            <person name="Land M."/>
            <person name="Hauser L."/>
            <person name="Chang Y.J."/>
            <person name="Jeffries C.D."/>
            <person name="Rohde M."/>
            <person name="Goker M."/>
            <person name="Woyke T."/>
            <person name="Bristow J."/>
            <person name="Eisen J.A."/>
            <person name="Markowitz V."/>
            <person name="Hugenholtz P."/>
            <person name="Kyrpides N.C."/>
            <person name="Klenk H.P."/>
            <person name="Lapidus A."/>
        </authorList>
    </citation>
    <scope>NUCLEOTIDE SEQUENCE [LARGE SCALE GENOMIC DNA]</scope>
    <source>
        <strain evidence="3">ATCC 700542 / DSM 9946 / VI-R2</strain>
    </source>
</reference>
<keyword evidence="3" id="KW-1185">Reference proteome</keyword>
<proteinExistence type="predicted"/>
<dbReference type="eggNOG" id="ENOG5033GSX">
    <property type="taxonomic scope" value="Bacteria"/>
</dbReference>
<gene>
    <name evidence="2" type="ordered locus">Mesil_1357</name>
</gene>
<evidence type="ECO:0000313" key="3">
    <source>
        <dbReference type="Proteomes" id="UP000001916"/>
    </source>
</evidence>
<dbReference type="EMBL" id="CP002042">
    <property type="protein sequence ID" value="ADH63250.1"/>
    <property type="molecule type" value="Genomic_DNA"/>
</dbReference>
<feature type="transmembrane region" description="Helical" evidence="1">
    <location>
        <begin position="75"/>
        <end position="92"/>
    </location>
</feature>
<sequence>MNTHRLTQALAFAGVAGLVYFWLLSPNNSGVVGSVALMIASSIVQYSSDRPFILPLYAWLAGILLVLQILRGEFLAALLGTVLGLGLPYMHYRINQSRFFHR</sequence>
<accession>D7BEK7</accession>
<dbReference type="AlphaFoldDB" id="D7BEK7"/>
<keyword evidence="1" id="KW-0472">Membrane</keyword>
<organism evidence="2 3">
    <name type="scientific">Allomeiothermus silvanus (strain ATCC 700542 / DSM 9946 / NBRC 106475 / NCIMB 13440 / VI-R2)</name>
    <name type="common">Thermus silvanus</name>
    <dbReference type="NCBI Taxonomy" id="526227"/>
    <lineage>
        <taxon>Bacteria</taxon>
        <taxon>Thermotogati</taxon>
        <taxon>Deinococcota</taxon>
        <taxon>Deinococci</taxon>
        <taxon>Thermales</taxon>
        <taxon>Thermaceae</taxon>
        <taxon>Allomeiothermus</taxon>
    </lineage>
</organism>
<feature type="transmembrane region" description="Helical" evidence="1">
    <location>
        <begin position="7"/>
        <end position="24"/>
    </location>
</feature>
<protein>
    <submittedName>
        <fullName evidence="2">Uncharacterized protein</fullName>
    </submittedName>
</protein>
<name>D7BEK7_ALLS1</name>
<dbReference type="RefSeq" id="WP_013157819.1">
    <property type="nucleotide sequence ID" value="NC_014212.1"/>
</dbReference>
<keyword evidence="1" id="KW-1133">Transmembrane helix</keyword>
<evidence type="ECO:0000256" key="1">
    <source>
        <dbReference type="SAM" id="Phobius"/>
    </source>
</evidence>
<dbReference type="STRING" id="526227.Mesil_1357"/>
<evidence type="ECO:0000313" key="2">
    <source>
        <dbReference type="EMBL" id="ADH63250.1"/>
    </source>
</evidence>
<dbReference type="KEGG" id="msv:Mesil_1357"/>